<protein>
    <submittedName>
        <fullName evidence="2">Uncharacterized protein</fullName>
    </submittedName>
</protein>
<gene>
    <name evidence="2" type="ORF">COT75_04370</name>
</gene>
<evidence type="ECO:0000313" key="2">
    <source>
        <dbReference type="EMBL" id="PIS08893.1"/>
    </source>
</evidence>
<reference evidence="3" key="1">
    <citation type="submission" date="2017-09" db="EMBL/GenBank/DDBJ databases">
        <title>Depth-based differentiation of microbial function through sediment-hosted aquifers and enrichment of novel symbionts in the deep terrestrial subsurface.</title>
        <authorList>
            <person name="Probst A.J."/>
            <person name="Ladd B."/>
            <person name="Jarett J.K."/>
            <person name="Geller-Mcgrath D.E."/>
            <person name="Sieber C.M.K."/>
            <person name="Emerson J.B."/>
            <person name="Anantharaman K."/>
            <person name="Thomas B.C."/>
            <person name="Malmstrom R."/>
            <person name="Stieglmeier M."/>
            <person name="Klingl A."/>
            <person name="Woyke T."/>
            <person name="Ryan C.M."/>
            <person name="Banfield J.F."/>
        </authorList>
    </citation>
    <scope>NUCLEOTIDE SEQUENCE [LARGE SCALE GENOMIC DNA]</scope>
</reference>
<keyword evidence="1" id="KW-0812">Transmembrane</keyword>
<feature type="transmembrane region" description="Helical" evidence="1">
    <location>
        <begin position="599"/>
        <end position="620"/>
    </location>
</feature>
<keyword evidence="1" id="KW-1133">Transmembrane helix</keyword>
<organism evidence="2 3">
    <name type="scientific">Candidatus Beckwithbacteria bacterium CG10_big_fil_rev_8_21_14_0_10_34_10</name>
    <dbReference type="NCBI Taxonomy" id="1974495"/>
    <lineage>
        <taxon>Bacteria</taxon>
        <taxon>Candidatus Beckwithiibacteriota</taxon>
    </lineage>
</organism>
<dbReference type="EMBL" id="PEZT01000025">
    <property type="protein sequence ID" value="PIS08893.1"/>
    <property type="molecule type" value="Genomic_DNA"/>
</dbReference>
<sequence length="1037" mass="115004">MINKMTKPAFIDLLDQNGPIFTRLIISQVQGEEDEIWLPNIDEPYQKQEVITGLENWAKRRFPETFNLRYFESKSYSSDHFLKELFSALNTQAQEETLYGNVPSPEKLKALEESLKDHEDWLERIQGVKTQGPTLDKLEALDLENQIKFIQTYQDQIKKTAQELLKDKLSKLSDEDKDKVLERLSQALTKEAALKKEILNSDEIKKNIDLIHQQELETSLNLNETEKEALVRGLSQNLNHPDKQKEVKELTLAWQKINQAKVLLAPTRNELKTTIQNKLGFSPKEANNFLMALESNWPLKTPVQGKEIDDLVEKSLRVLPFSQAVKLERQKVSPLEVASKFGLLLEGYYQSLPLSQTDKSFPISKVALKIAKKLAGRFNPLIIENWLRGFTPEKINLEKEKTIEGSLQNKQLNNLALETEKFEKQADNLPLLLKWSIRGIKRKYKKSVFSFFKIPFSKIPKLNVFSKAFNALALRPRYRIGNFIRNRGQKLSLKGTGLLISVGKGSFKNKVAGRVLRSFGSVLGVVGFVTSAKNVSGAIRSVAIKGVASLIGAVLGLKDAGISTIASVLSFFSTVARFAKSPEGKEFFKKIRDNALAGVTRLAMFIFGNPVTAIGASLGMTVGGFIGAPLGIAYITIPLGGFIGGYLGSLIDKLFSTTAGVQAEASLGIGTTGLETGAGTPALAGETAAAPIAPSFLNTIPGLSIVVPFGVVAGVTATIIVSNGASFITEKETLADVRSHSQSQYFEVKKDISQTSFSKKQLEGIWDRGDEAEVTYQITITAKEKDITIKVINDKFTAYPANSKLPKPSSSLTLPYNLKAGESTSYSYETTFELSQIDSVISNHLTITADVAGGPNNEQSSDLALITLGDAPIIDCLKLEGPWTANEKNWEIQSMAYLSQWPNFVSLLCSGGDINLTRMSGSSWGGWAKGINEIVIYDLGVSNYYSALYTLAHEAGHLIDYRNDNMRNNEFLTAYAEEGFMPTYPDQSKDGEFEDFAESIALYPVWNLMSFKCCGQIDYPNEFPIHYNFVEKFIYEP</sequence>
<evidence type="ECO:0000256" key="1">
    <source>
        <dbReference type="SAM" id="Phobius"/>
    </source>
</evidence>
<evidence type="ECO:0000313" key="3">
    <source>
        <dbReference type="Proteomes" id="UP000230093"/>
    </source>
</evidence>
<accession>A0A2H0W8B1</accession>
<dbReference type="AlphaFoldDB" id="A0A2H0W8B1"/>
<comment type="caution">
    <text evidence="2">The sequence shown here is derived from an EMBL/GenBank/DDBJ whole genome shotgun (WGS) entry which is preliminary data.</text>
</comment>
<keyword evidence="1" id="KW-0472">Membrane</keyword>
<name>A0A2H0W8B1_9BACT</name>
<proteinExistence type="predicted"/>
<dbReference type="Proteomes" id="UP000230093">
    <property type="component" value="Unassembled WGS sequence"/>
</dbReference>
<feature type="transmembrane region" description="Helical" evidence="1">
    <location>
        <begin position="626"/>
        <end position="647"/>
    </location>
</feature>